<accession>A0ABR4LPS8</accession>
<sequence length="301" mass="33463">MSKTLLITGATGKQGGSVISNLLKQDADVEILAVTRDVTSASAQKLASKSPKIKLVQGDLDQAEDIFTSARKVTDSRIWGVFSVQVASLSGNRFIEERQGKSLVDISLKNNVSHFIYTSVDRGNEASLDNPTTISHFISKHNIEHHLINSTKNTSMSWTILRPVAFIDALAPGFIGKAFATSWKVALRGRPLQVIAVSDIGFFGARAFLNPEEYKGRGISLAGDELSFEDMARIFKSKTGTDVPVTFDFVARFLMWMVADFGAMFRWFHDEGYKADIQALRKVHPGLKDFRLWLEEESVWE</sequence>
<dbReference type="SUPFAM" id="SSF51735">
    <property type="entry name" value="NAD(P)-binding Rossmann-fold domains"/>
    <property type="match status" value="1"/>
</dbReference>
<comment type="similarity">
    <text evidence="1">Belongs to the NmrA-type oxidoreductase family.</text>
</comment>
<dbReference type="PANTHER" id="PTHR42748:SF7">
    <property type="entry name" value="NMRA LIKE REDOX SENSOR 1-RELATED"/>
    <property type="match status" value="1"/>
</dbReference>
<name>A0ABR4LPS8_9EURO</name>
<evidence type="ECO:0000313" key="5">
    <source>
        <dbReference type="Proteomes" id="UP001610432"/>
    </source>
</evidence>
<dbReference type="InterPro" id="IPR008030">
    <property type="entry name" value="NmrA-like"/>
</dbReference>
<evidence type="ECO:0000256" key="2">
    <source>
        <dbReference type="ARBA" id="ARBA00022857"/>
    </source>
</evidence>
<comment type="caution">
    <text evidence="4">The sequence shown here is derived from an EMBL/GenBank/DDBJ whole genome shotgun (WGS) entry which is preliminary data.</text>
</comment>
<dbReference type="Gene3D" id="3.90.25.10">
    <property type="entry name" value="UDP-galactose 4-epimerase, domain 1"/>
    <property type="match status" value="1"/>
</dbReference>
<protein>
    <recommendedName>
        <fullName evidence="3">NmrA-like domain-containing protein</fullName>
    </recommendedName>
</protein>
<gene>
    <name evidence="4" type="ORF">BJX67DRAFT_358758</name>
</gene>
<evidence type="ECO:0000256" key="1">
    <source>
        <dbReference type="ARBA" id="ARBA00006328"/>
    </source>
</evidence>
<dbReference type="InterPro" id="IPR051164">
    <property type="entry name" value="NmrA-like_oxidored"/>
</dbReference>
<feature type="domain" description="NmrA-like" evidence="3">
    <location>
        <begin position="1"/>
        <end position="278"/>
    </location>
</feature>
<dbReference type="PANTHER" id="PTHR42748">
    <property type="entry name" value="NITROGEN METABOLITE REPRESSION PROTEIN NMRA FAMILY MEMBER"/>
    <property type="match status" value="1"/>
</dbReference>
<dbReference type="GeneID" id="98144661"/>
<keyword evidence="5" id="KW-1185">Reference proteome</keyword>
<dbReference type="Proteomes" id="UP001610432">
    <property type="component" value="Unassembled WGS sequence"/>
</dbReference>
<dbReference type="RefSeq" id="XP_070884356.1">
    <property type="nucleotide sequence ID" value="XM_071029589.1"/>
</dbReference>
<proteinExistence type="inferred from homology"/>
<reference evidence="4 5" key="1">
    <citation type="submission" date="2024-07" db="EMBL/GenBank/DDBJ databases">
        <title>Section-level genome sequencing and comparative genomics of Aspergillus sections Usti and Cavernicolus.</title>
        <authorList>
            <consortium name="Lawrence Berkeley National Laboratory"/>
            <person name="Nybo J.L."/>
            <person name="Vesth T.C."/>
            <person name="Theobald S."/>
            <person name="Frisvad J.C."/>
            <person name="Larsen T.O."/>
            <person name="Kjaerboelling I."/>
            <person name="Rothschild-Mancinelli K."/>
            <person name="Lyhne E.K."/>
            <person name="Kogle M.E."/>
            <person name="Barry K."/>
            <person name="Clum A."/>
            <person name="Na H."/>
            <person name="Ledsgaard L."/>
            <person name="Lin J."/>
            <person name="Lipzen A."/>
            <person name="Kuo A."/>
            <person name="Riley R."/>
            <person name="Mondo S."/>
            <person name="Labutti K."/>
            <person name="Haridas S."/>
            <person name="Pangalinan J."/>
            <person name="Salamov A.A."/>
            <person name="Simmons B.A."/>
            <person name="Magnuson J.K."/>
            <person name="Chen J."/>
            <person name="Drula E."/>
            <person name="Henrissat B."/>
            <person name="Wiebenga A."/>
            <person name="Lubbers R.J."/>
            <person name="Gomes A.C."/>
            <person name="Macurrencykelacurrency M.R."/>
            <person name="Stajich J."/>
            <person name="Grigoriev I.V."/>
            <person name="Mortensen U.H."/>
            <person name="De Vries R.P."/>
            <person name="Baker S.E."/>
            <person name="Andersen M.R."/>
        </authorList>
    </citation>
    <scope>NUCLEOTIDE SEQUENCE [LARGE SCALE GENOMIC DNA]</scope>
    <source>
        <strain evidence="4 5">CBS 449.75</strain>
    </source>
</reference>
<organism evidence="4 5">
    <name type="scientific">Aspergillus lucknowensis</name>
    <dbReference type="NCBI Taxonomy" id="176173"/>
    <lineage>
        <taxon>Eukaryota</taxon>
        <taxon>Fungi</taxon>
        <taxon>Dikarya</taxon>
        <taxon>Ascomycota</taxon>
        <taxon>Pezizomycotina</taxon>
        <taxon>Eurotiomycetes</taxon>
        <taxon>Eurotiomycetidae</taxon>
        <taxon>Eurotiales</taxon>
        <taxon>Aspergillaceae</taxon>
        <taxon>Aspergillus</taxon>
        <taxon>Aspergillus subgen. Nidulantes</taxon>
    </lineage>
</organism>
<dbReference type="Pfam" id="PF05368">
    <property type="entry name" value="NmrA"/>
    <property type="match status" value="1"/>
</dbReference>
<dbReference type="InterPro" id="IPR036291">
    <property type="entry name" value="NAD(P)-bd_dom_sf"/>
</dbReference>
<dbReference type="Gene3D" id="3.40.50.720">
    <property type="entry name" value="NAD(P)-binding Rossmann-like Domain"/>
    <property type="match status" value="1"/>
</dbReference>
<evidence type="ECO:0000259" key="3">
    <source>
        <dbReference type="Pfam" id="PF05368"/>
    </source>
</evidence>
<keyword evidence="2" id="KW-0521">NADP</keyword>
<dbReference type="EMBL" id="JBFXLQ010000032">
    <property type="protein sequence ID" value="KAL2865377.1"/>
    <property type="molecule type" value="Genomic_DNA"/>
</dbReference>
<evidence type="ECO:0000313" key="4">
    <source>
        <dbReference type="EMBL" id="KAL2865377.1"/>
    </source>
</evidence>